<dbReference type="PANTHER" id="PTHR37817:SF1">
    <property type="entry name" value="N-ACETYLTRANSFERASE EIS"/>
    <property type="match status" value="1"/>
</dbReference>
<dbReference type="Gene3D" id="3.30.1050.10">
    <property type="entry name" value="SCP2 sterol-binding domain"/>
    <property type="match status" value="1"/>
</dbReference>
<dbReference type="PANTHER" id="PTHR37817">
    <property type="entry name" value="N-ACETYLTRANSFERASE EIS"/>
    <property type="match status" value="1"/>
</dbReference>
<dbReference type="SUPFAM" id="SSF55718">
    <property type="entry name" value="SCP-like"/>
    <property type="match status" value="1"/>
</dbReference>
<dbReference type="AlphaFoldDB" id="A0A3B0SME1"/>
<feature type="non-terminal residue" evidence="2">
    <location>
        <position position="1"/>
    </location>
</feature>
<dbReference type="GO" id="GO:0034069">
    <property type="term" value="F:aminoglycoside N-acetyltransferase activity"/>
    <property type="evidence" value="ECO:0007669"/>
    <property type="project" value="TreeGrafter"/>
</dbReference>
<gene>
    <name evidence="2" type="ORF">MNBD_ACTINO02-2628</name>
</gene>
<sequence length="110" mass="12176">WYRLVDLKAALEARRYEMDGAIVIAVIDDQLDQNNGTWRIDVNDGVATVEPSNATPDLTLPIAVLASLYMGGRRLSSIVEPRVVGSNVDSVARLDVLFRTTVVPWTSEEF</sequence>
<reference evidence="2" key="1">
    <citation type="submission" date="2018-06" db="EMBL/GenBank/DDBJ databases">
        <authorList>
            <person name="Zhirakovskaya E."/>
        </authorList>
    </citation>
    <scope>NUCLEOTIDE SEQUENCE</scope>
</reference>
<evidence type="ECO:0000313" key="2">
    <source>
        <dbReference type="EMBL" id="VAW05580.1"/>
    </source>
</evidence>
<accession>A0A3B0SME1</accession>
<dbReference type="GO" id="GO:0030649">
    <property type="term" value="P:aminoglycoside antibiotic catabolic process"/>
    <property type="evidence" value="ECO:0007669"/>
    <property type="project" value="TreeGrafter"/>
</dbReference>
<name>A0A3B0SME1_9ZZZZ</name>
<organism evidence="2">
    <name type="scientific">hydrothermal vent metagenome</name>
    <dbReference type="NCBI Taxonomy" id="652676"/>
    <lineage>
        <taxon>unclassified sequences</taxon>
        <taxon>metagenomes</taxon>
        <taxon>ecological metagenomes</taxon>
    </lineage>
</organism>
<evidence type="ECO:0000259" key="1">
    <source>
        <dbReference type="Pfam" id="PF13530"/>
    </source>
</evidence>
<dbReference type="InterPro" id="IPR025559">
    <property type="entry name" value="Eis_dom"/>
</dbReference>
<dbReference type="InterPro" id="IPR051554">
    <property type="entry name" value="Acetyltransferase_Eis"/>
</dbReference>
<dbReference type="InterPro" id="IPR036527">
    <property type="entry name" value="SCP2_sterol-bd_dom_sf"/>
</dbReference>
<feature type="domain" description="Enhanced intracellular survival protein" evidence="1">
    <location>
        <begin position="7"/>
        <end position="106"/>
    </location>
</feature>
<proteinExistence type="predicted"/>
<dbReference type="Pfam" id="PF13530">
    <property type="entry name" value="SCP2_2"/>
    <property type="match status" value="1"/>
</dbReference>
<dbReference type="EMBL" id="UOEK01000318">
    <property type="protein sequence ID" value="VAW05580.1"/>
    <property type="molecule type" value="Genomic_DNA"/>
</dbReference>
<protein>
    <recommendedName>
        <fullName evidence="1">Enhanced intracellular survival protein domain-containing protein</fullName>
    </recommendedName>
</protein>